<accession>A0AA88MPK1</accession>
<protein>
    <submittedName>
        <fullName evidence="1">Uncharacterized protein</fullName>
    </submittedName>
</protein>
<dbReference type="Proteomes" id="UP001187315">
    <property type="component" value="Unassembled WGS sequence"/>
</dbReference>
<evidence type="ECO:0000313" key="2">
    <source>
        <dbReference type="Proteomes" id="UP001187315"/>
    </source>
</evidence>
<gene>
    <name evidence="1" type="ORF">Q7C36_012506</name>
</gene>
<evidence type="ECO:0000313" key="1">
    <source>
        <dbReference type="EMBL" id="KAK2840927.1"/>
    </source>
</evidence>
<dbReference type="AlphaFoldDB" id="A0AA88MPK1"/>
<organism evidence="1 2">
    <name type="scientific">Tachysurus vachellii</name>
    <name type="common">Darkbarbel catfish</name>
    <name type="synonym">Pelteobagrus vachellii</name>
    <dbReference type="NCBI Taxonomy" id="175792"/>
    <lineage>
        <taxon>Eukaryota</taxon>
        <taxon>Metazoa</taxon>
        <taxon>Chordata</taxon>
        <taxon>Craniata</taxon>
        <taxon>Vertebrata</taxon>
        <taxon>Euteleostomi</taxon>
        <taxon>Actinopterygii</taxon>
        <taxon>Neopterygii</taxon>
        <taxon>Teleostei</taxon>
        <taxon>Ostariophysi</taxon>
        <taxon>Siluriformes</taxon>
        <taxon>Bagridae</taxon>
        <taxon>Tachysurus</taxon>
    </lineage>
</organism>
<name>A0AA88MPK1_TACVA</name>
<comment type="caution">
    <text evidence="1">The sequence shown here is derived from an EMBL/GenBank/DDBJ whole genome shotgun (WGS) entry which is preliminary data.</text>
</comment>
<proteinExistence type="predicted"/>
<dbReference type="EMBL" id="JAVHJS010000012">
    <property type="protein sequence ID" value="KAK2840927.1"/>
    <property type="molecule type" value="Genomic_DNA"/>
</dbReference>
<sequence length="81" mass="9085">MEESVIRATQSEAAYLSLLNSKKRSSESAACCPMSVFASRNVTQRRPSFNTRCRWPHITTGISEPHGLHMCIYASNCCFLD</sequence>
<reference evidence="1" key="1">
    <citation type="submission" date="2023-08" db="EMBL/GenBank/DDBJ databases">
        <title>Pelteobagrus vachellii genome.</title>
        <authorList>
            <person name="Liu H."/>
        </authorList>
    </citation>
    <scope>NUCLEOTIDE SEQUENCE</scope>
    <source>
        <strain evidence="1">PRFRI_2022a</strain>
        <tissue evidence="1">Muscle</tissue>
    </source>
</reference>
<keyword evidence="2" id="KW-1185">Reference proteome</keyword>